<dbReference type="InterPro" id="IPR008962">
    <property type="entry name" value="PapD-like_sf"/>
</dbReference>
<keyword evidence="1" id="KW-0812">Transmembrane</keyword>
<keyword evidence="5" id="KW-1185">Reference proteome</keyword>
<dbReference type="PhylomeDB" id="A7RVS8"/>
<dbReference type="eggNOG" id="KOG1471">
    <property type="taxonomic scope" value="Eukaryota"/>
</dbReference>
<keyword evidence="1" id="KW-1133">Transmembrane helix</keyword>
<dbReference type="InterPro" id="IPR013783">
    <property type="entry name" value="Ig-like_fold"/>
</dbReference>
<sequence>MADDETAHEANRIAELRRRFFLENDAVDKFDERDLIRVRQDDLWLRCFIRARSQDVDKALEALVFCLEWRKTFGLNDITEDNLNRKLFESGFLFPHNIDKDGNTIVLFVGRNHKKDPQQHHEMKRFLVFLLEKHRKMYPSRKINLLFDMQETGLANMDMEFVKFITTCFTNYYPNTLSWLLVIELPWILTAAWKIVKTWLSPNAVRIIKFVSKDALQEYIDREQLLTSLGGTDTFEYTYPYAEEDMGLGPPERKEDLQPNNNDAVVENGSVEVTSDETGLVLDEADTDLSRKVTFEEEHFAHHTPNSPFTSIDDEPTQGAKQINPAIQPGNYLTIRPAEELVFIGSMSSAEILQTLTLKNTSSTQVAYKVKTTSPESYRVRPSSGVINQGSSAEVSVYLQPGNITIAMTTGLATTVSRDKFLVMSMRVTGANTNAEVASLWKKVHKSSIMEHRLRCKFMTSEQCDTHDAIGLSQLESNDTADKHNTVSYKQIQAIEKKIDQLYRKVSYIEEGLQVFIKVQLALFSGMVILFAVVFYYAMYLMH</sequence>
<evidence type="ECO:0000256" key="1">
    <source>
        <dbReference type="SAM" id="Phobius"/>
    </source>
</evidence>
<dbReference type="InterPro" id="IPR036273">
    <property type="entry name" value="CRAL/TRIO_N_dom_sf"/>
</dbReference>
<evidence type="ECO:0000259" key="3">
    <source>
        <dbReference type="PROSITE" id="PS50202"/>
    </source>
</evidence>
<dbReference type="Proteomes" id="UP000001593">
    <property type="component" value="Unassembled WGS sequence"/>
</dbReference>
<dbReference type="CDD" id="cd00170">
    <property type="entry name" value="SEC14"/>
    <property type="match status" value="1"/>
</dbReference>
<dbReference type="PANTHER" id="PTHR46384:SF1">
    <property type="entry name" value="MOTILE SPERM DOMAIN-CONTAINING PROTEIN 2"/>
    <property type="match status" value="1"/>
</dbReference>
<evidence type="ECO:0008006" key="6">
    <source>
        <dbReference type="Google" id="ProtNLM"/>
    </source>
</evidence>
<dbReference type="EMBL" id="DS469544">
    <property type="protein sequence ID" value="EDO44504.1"/>
    <property type="molecule type" value="Genomic_DNA"/>
</dbReference>
<proteinExistence type="predicted"/>
<reference evidence="4 5" key="1">
    <citation type="journal article" date="2007" name="Science">
        <title>Sea anemone genome reveals ancestral eumetazoan gene repertoire and genomic organization.</title>
        <authorList>
            <person name="Putnam N.H."/>
            <person name="Srivastava M."/>
            <person name="Hellsten U."/>
            <person name="Dirks B."/>
            <person name="Chapman J."/>
            <person name="Salamov A."/>
            <person name="Terry A."/>
            <person name="Shapiro H."/>
            <person name="Lindquist E."/>
            <person name="Kapitonov V.V."/>
            <person name="Jurka J."/>
            <person name="Genikhovich G."/>
            <person name="Grigoriev I.V."/>
            <person name="Lucas S.M."/>
            <person name="Steele R.E."/>
            <person name="Finnerty J.R."/>
            <person name="Technau U."/>
            <person name="Martindale M.Q."/>
            <person name="Rokhsar D.S."/>
        </authorList>
    </citation>
    <scope>NUCLEOTIDE SEQUENCE [LARGE SCALE GENOMIC DNA]</scope>
    <source>
        <strain evidence="5">CH2 X CH6</strain>
    </source>
</reference>
<dbReference type="InterPro" id="IPR000535">
    <property type="entry name" value="MSP_dom"/>
</dbReference>
<dbReference type="SUPFAM" id="SSF49354">
    <property type="entry name" value="PapD-like"/>
    <property type="match status" value="1"/>
</dbReference>
<dbReference type="Gene3D" id="3.40.525.10">
    <property type="entry name" value="CRAL-TRIO lipid binding domain"/>
    <property type="match status" value="1"/>
</dbReference>
<dbReference type="HOGENOM" id="CLU_028924_1_0_1"/>
<gene>
    <name evidence="4" type="ORF">NEMVEDRAFT_v1g241034</name>
</gene>
<dbReference type="OMA" id="NDALKCW"/>
<name>A7RVS8_NEMVE</name>
<dbReference type="SUPFAM" id="SSF52087">
    <property type="entry name" value="CRAL/TRIO domain"/>
    <property type="match status" value="1"/>
</dbReference>
<dbReference type="InterPro" id="IPR001251">
    <property type="entry name" value="CRAL-TRIO_dom"/>
</dbReference>
<dbReference type="Gene3D" id="2.60.40.10">
    <property type="entry name" value="Immunoglobulins"/>
    <property type="match status" value="1"/>
</dbReference>
<dbReference type="InterPro" id="IPR053012">
    <property type="entry name" value="ER-organelle_contact"/>
</dbReference>
<dbReference type="InterPro" id="IPR036865">
    <property type="entry name" value="CRAL-TRIO_dom_sf"/>
</dbReference>
<evidence type="ECO:0000313" key="4">
    <source>
        <dbReference type="EMBL" id="EDO44504.1"/>
    </source>
</evidence>
<dbReference type="Pfam" id="PF00650">
    <property type="entry name" value="CRAL_TRIO"/>
    <property type="match status" value="1"/>
</dbReference>
<dbReference type="PROSITE" id="PS50191">
    <property type="entry name" value="CRAL_TRIO"/>
    <property type="match status" value="1"/>
</dbReference>
<dbReference type="GO" id="GO:0140284">
    <property type="term" value="C:endoplasmic reticulum-endosome membrane contact site"/>
    <property type="evidence" value="ECO:0000318"/>
    <property type="project" value="GO_Central"/>
</dbReference>
<evidence type="ECO:0000259" key="2">
    <source>
        <dbReference type="PROSITE" id="PS50191"/>
    </source>
</evidence>
<dbReference type="eggNOG" id="KOG0439">
    <property type="taxonomic scope" value="Eukaryota"/>
</dbReference>
<dbReference type="SUPFAM" id="SSF46938">
    <property type="entry name" value="CRAL/TRIO N-terminal domain"/>
    <property type="match status" value="1"/>
</dbReference>
<protein>
    <recommendedName>
        <fullName evidence="6">Motile sperm domain-containing protein 2</fullName>
    </recommendedName>
</protein>
<feature type="domain" description="MSP" evidence="3">
    <location>
        <begin position="332"/>
        <end position="459"/>
    </location>
</feature>
<dbReference type="AlphaFoldDB" id="A7RVS8"/>
<dbReference type="PROSITE" id="PS50202">
    <property type="entry name" value="MSP"/>
    <property type="match status" value="1"/>
</dbReference>
<accession>A7RVS8</accession>
<keyword evidence="1" id="KW-0472">Membrane</keyword>
<dbReference type="GO" id="GO:0012505">
    <property type="term" value="C:endomembrane system"/>
    <property type="evidence" value="ECO:0000318"/>
    <property type="project" value="GO_Central"/>
</dbReference>
<feature type="transmembrane region" description="Helical" evidence="1">
    <location>
        <begin position="521"/>
        <end position="542"/>
    </location>
</feature>
<dbReference type="STRING" id="45351.A7RVS8"/>
<organism evidence="4 5">
    <name type="scientific">Nematostella vectensis</name>
    <name type="common">Starlet sea anemone</name>
    <dbReference type="NCBI Taxonomy" id="45351"/>
    <lineage>
        <taxon>Eukaryota</taxon>
        <taxon>Metazoa</taxon>
        <taxon>Cnidaria</taxon>
        <taxon>Anthozoa</taxon>
        <taxon>Hexacorallia</taxon>
        <taxon>Actiniaria</taxon>
        <taxon>Edwardsiidae</taxon>
        <taxon>Nematostella</taxon>
    </lineage>
</organism>
<feature type="domain" description="CRAL-TRIO" evidence="2">
    <location>
        <begin position="80"/>
        <end position="237"/>
    </location>
</feature>
<dbReference type="PANTHER" id="PTHR46384">
    <property type="entry name" value="MOTILE SPERM DOMAIN-CONTAINING PROTEIN 2"/>
    <property type="match status" value="1"/>
</dbReference>
<dbReference type="SMART" id="SM00516">
    <property type="entry name" value="SEC14"/>
    <property type="match status" value="1"/>
</dbReference>
<dbReference type="InParanoid" id="A7RVS8"/>
<dbReference type="Pfam" id="PF00635">
    <property type="entry name" value="Motile_Sperm"/>
    <property type="match status" value="1"/>
</dbReference>
<evidence type="ECO:0000313" key="5">
    <source>
        <dbReference type="Proteomes" id="UP000001593"/>
    </source>
</evidence>